<dbReference type="PROSITE" id="PS51892">
    <property type="entry name" value="SUBTILASE"/>
    <property type="match status" value="1"/>
</dbReference>
<feature type="domain" description="Peptidase S8/S53" evidence="7">
    <location>
        <begin position="191"/>
        <end position="395"/>
    </location>
</feature>
<feature type="active site" description="Charge relay system" evidence="5">
    <location>
        <position position="198"/>
    </location>
</feature>
<comment type="similarity">
    <text evidence="1 5">Belongs to the peptidase S8 family.</text>
</comment>
<keyword evidence="4 5" id="KW-0720">Serine protease</keyword>
<dbReference type="InterPro" id="IPR036852">
    <property type="entry name" value="Peptidase_S8/S53_dom_sf"/>
</dbReference>
<feature type="chain" id="PRO_5037745017" evidence="6">
    <location>
        <begin position="27"/>
        <end position="434"/>
    </location>
</feature>
<dbReference type="Gene3D" id="3.40.50.200">
    <property type="entry name" value="Peptidase S8/S53 domain"/>
    <property type="match status" value="1"/>
</dbReference>
<dbReference type="InterPro" id="IPR015500">
    <property type="entry name" value="Peptidase_S8_subtilisin-rel"/>
</dbReference>
<accession>A0A975FXG8</accession>
<dbReference type="CDD" id="cd05561">
    <property type="entry name" value="Peptidases_S8_4"/>
    <property type="match status" value="1"/>
</dbReference>
<keyword evidence="3 5" id="KW-0378">Hydrolase</keyword>
<dbReference type="EMBL" id="CP073078">
    <property type="protein sequence ID" value="QUD87268.1"/>
    <property type="molecule type" value="Genomic_DNA"/>
</dbReference>
<dbReference type="InterPro" id="IPR022398">
    <property type="entry name" value="Peptidase_S8_His-AS"/>
</dbReference>
<evidence type="ECO:0000256" key="2">
    <source>
        <dbReference type="ARBA" id="ARBA00022670"/>
    </source>
</evidence>
<dbReference type="Pfam" id="PF00082">
    <property type="entry name" value="Peptidase_S8"/>
    <property type="match status" value="1"/>
</dbReference>
<evidence type="ECO:0000313" key="8">
    <source>
        <dbReference type="EMBL" id="QUD87268.1"/>
    </source>
</evidence>
<feature type="active site" description="Charge relay system" evidence="5">
    <location>
        <position position="228"/>
    </location>
</feature>
<dbReference type="AlphaFoldDB" id="A0A975FXG8"/>
<feature type="active site" description="Charge relay system" evidence="5">
    <location>
        <position position="380"/>
    </location>
</feature>
<evidence type="ECO:0000256" key="6">
    <source>
        <dbReference type="SAM" id="SignalP"/>
    </source>
</evidence>
<dbReference type="PANTHER" id="PTHR43806">
    <property type="entry name" value="PEPTIDASE S8"/>
    <property type="match status" value="1"/>
</dbReference>
<dbReference type="Proteomes" id="UP000676409">
    <property type="component" value="Chromosome"/>
</dbReference>
<dbReference type="SUPFAM" id="SSF52743">
    <property type="entry name" value="Subtilisin-like"/>
    <property type="match status" value="1"/>
</dbReference>
<dbReference type="InterPro" id="IPR050131">
    <property type="entry name" value="Peptidase_S8_subtilisin-like"/>
</dbReference>
<dbReference type="PANTHER" id="PTHR43806:SF11">
    <property type="entry name" value="CEREVISIN-RELATED"/>
    <property type="match status" value="1"/>
</dbReference>
<keyword evidence="2 5" id="KW-0645">Protease</keyword>
<evidence type="ECO:0000256" key="3">
    <source>
        <dbReference type="ARBA" id="ARBA00022801"/>
    </source>
</evidence>
<evidence type="ECO:0000256" key="1">
    <source>
        <dbReference type="ARBA" id="ARBA00011073"/>
    </source>
</evidence>
<sequence length="434" mass="42901">MPPMRKPWTCLLAALAGLAFAGAADAQRLPVVGQGPVGAVLGDVRGDLGAATRDVAGDLRTAEGDLADLSQARLDSLRALVRANPHALDLDAHGQAIVRGEVMAIDPAPDALERALRAGFSVLRESALEPLGLKLVILAPPDGVAAREGLRRLRKLDPGGQYDVDHIYAPSGGAAGPSASAGEPAGPKAGGAVVGMLDSGVDAGHAALAGEIAVQQGFAPGGVVPAAHGTAVASLIAGRGPKLAAAAPGARLVVADVYGSGPTGGSAEAIARALAFMAQQKVRVINISLVGPANLTVQAAVRASIAHGEMIVAPVGNDGPAAPPLYPASYPGVIAVTGVDGRGRPLPEAGRALHVDFAAAGADVLAAQPGGGYGRVRGTSFAAPIVAGRLALLLKGETAPSRALAELAGGARSAHGDRWLGRGVVSAGGLRAAD</sequence>
<dbReference type="GO" id="GO:0006508">
    <property type="term" value="P:proteolysis"/>
    <property type="evidence" value="ECO:0007669"/>
    <property type="project" value="UniProtKB-KW"/>
</dbReference>
<dbReference type="KEGG" id="caul:KCG34_19780"/>
<evidence type="ECO:0000259" key="7">
    <source>
        <dbReference type="Pfam" id="PF00082"/>
    </source>
</evidence>
<dbReference type="PROSITE" id="PS00137">
    <property type="entry name" value="SUBTILASE_HIS"/>
    <property type="match status" value="1"/>
</dbReference>
<keyword evidence="6" id="KW-0732">Signal</keyword>
<reference evidence="8" key="1">
    <citation type="submission" date="2021-04" db="EMBL/GenBank/DDBJ databases">
        <title>The complete genome sequence of Caulobacter sp. S6.</title>
        <authorList>
            <person name="Tang Y."/>
            <person name="Ouyang W."/>
            <person name="Liu Q."/>
            <person name="Huang B."/>
            <person name="Guo Z."/>
            <person name="Lei P."/>
        </authorList>
    </citation>
    <scope>NUCLEOTIDE SEQUENCE</scope>
    <source>
        <strain evidence="8">S6</strain>
    </source>
</reference>
<evidence type="ECO:0000256" key="4">
    <source>
        <dbReference type="ARBA" id="ARBA00022825"/>
    </source>
</evidence>
<dbReference type="InterPro" id="IPR023828">
    <property type="entry name" value="Peptidase_S8_Ser-AS"/>
</dbReference>
<keyword evidence="9" id="KW-1185">Reference proteome</keyword>
<proteinExistence type="inferred from homology"/>
<protein>
    <submittedName>
        <fullName evidence="8">S8 family serine peptidase</fullName>
    </submittedName>
</protein>
<evidence type="ECO:0000256" key="5">
    <source>
        <dbReference type="PROSITE-ProRule" id="PRU01240"/>
    </source>
</evidence>
<dbReference type="PRINTS" id="PR00723">
    <property type="entry name" value="SUBTILISIN"/>
</dbReference>
<organism evidence="8 9">
    <name type="scientific">Phenylobacterium montanum</name>
    <dbReference type="NCBI Taxonomy" id="2823693"/>
    <lineage>
        <taxon>Bacteria</taxon>
        <taxon>Pseudomonadati</taxon>
        <taxon>Pseudomonadota</taxon>
        <taxon>Alphaproteobacteria</taxon>
        <taxon>Caulobacterales</taxon>
        <taxon>Caulobacteraceae</taxon>
        <taxon>Phenylobacterium</taxon>
    </lineage>
</organism>
<dbReference type="InterPro" id="IPR000209">
    <property type="entry name" value="Peptidase_S8/S53_dom"/>
</dbReference>
<evidence type="ECO:0000313" key="9">
    <source>
        <dbReference type="Proteomes" id="UP000676409"/>
    </source>
</evidence>
<feature type="signal peptide" evidence="6">
    <location>
        <begin position="1"/>
        <end position="26"/>
    </location>
</feature>
<dbReference type="GO" id="GO:0004252">
    <property type="term" value="F:serine-type endopeptidase activity"/>
    <property type="evidence" value="ECO:0007669"/>
    <property type="project" value="UniProtKB-UniRule"/>
</dbReference>
<name>A0A975FXG8_9CAUL</name>
<gene>
    <name evidence="8" type="ORF">KCG34_19780</name>
</gene>
<dbReference type="PROSITE" id="PS00138">
    <property type="entry name" value="SUBTILASE_SER"/>
    <property type="match status" value="1"/>
</dbReference>